<proteinExistence type="predicted"/>
<organism evidence="1 2">
    <name type="scientific">Trifolium pratense</name>
    <name type="common">Red clover</name>
    <dbReference type="NCBI Taxonomy" id="57577"/>
    <lineage>
        <taxon>Eukaryota</taxon>
        <taxon>Viridiplantae</taxon>
        <taxon>Streptophyta</taxon>
        <taxon>Embryophyta</taxon>
        <taxon>Tracheophyta</taxon>
        <taxon>Spermatophyta</taxon>
        <taxon>Magnoliopsida</taxon>
        <taxon>eudicotyledons</taxon>
        <taxon>Gunneridae</taxon>
        <taxon>Pentapetalae</taxon>
        <taxon>rosids</taxon>
        <taxon>fabids</taxon>
        <taxon>Fabales</taxon>
        <taxon>Fabaceae</taxon>
        <taxon>Papilionoideae</taxon>
        <taxon>50 kb inversion clade</taxon>
        <taxon>NPAAA clade</taxon>
        <taxon>Hologalegina</taxon>
        <taxon>IRL clade</taxon>
        <taxon>Trifolieae</taxon>
        <taxon>Trifolium</taxon>
    </lineage>
</organism>
<evidence type="ECO:0000313" key="1">
    <source>
        <dbReference type="EMBL" id="CAJ2672338.1"/>
    </source>
</evidence>
<keyword evidence="2" id="KW-1185">Reference proteome</keyword>
<accession>A0ACB0LVB0</accession>
<dbReference type="EMBL" id="CASHSV030000615">
    <property type="protein sequence ID" value="CAJ2672338.1"/>
    <property type="molecule type" value="Genomic_DNA"/>
</dbReference>
<sequence>MLYQVNKDQLHFTLTKLHSINLLEEEMQRRRKSDAAPTMDPISNLPNVILSGILSLLPTKEAVATSILSKRWIHLCHSIDNIDFPNIIKLNSIQSITTFTKFIDSILVSHFINTFRLKIEYGNCNLASNLGFPNVTKWVNLVVQSREFKYLRLHLYVDDSDDDDDVIGQTPILPISIFSCKTLLSLDLARFRVKGFTFSSIGFGFPSLKVLHLDYIVFQMVRDFMLLLTGCPNLEDLRATNIYFYYGNSLTIQEFESLSLPKLNSAVITQCWCLCFPMKALSNSEYLCVETSMLCTKEHKVYELPCPCYDIPIFHNLTHLELHDKLELVLQKLQHCPKLQNLELHQASFEIAGHEEDYLQNNWVEPEVVPQCLSSFLRTCTIHNFLGLQSELMLIKYILKNARNLQFMRMQNIWDNPEIETELSTCPKASATCRLLFY</sequence>
<reference evidence="1" key="1">
    <citation type="submission" date="2023-10" db="EMBL/GenBank/DDBJ databases">
        <authorList>
            <person name="Rodriguez Cubillos JULIANA M."/>
            <person name="De Vega J."/>
        </authorList>
    </citation>
    <scope>NUCLEOTIDE SEQUENCE</scope>
</reference>
<protein>
    <submittedName>
        <fullName evidence="1">Uncharacterized protein</fullName>
    </submittedName>
</protein>
<name>A0ACB0LVB0_TRIPR</name>
<evidence type="ECO:0000313" key="2">
    <source>
        <dbReference type="Proteomes" id="UP001177021"/>
    </source>
</evidence>
<gene>
    <name evidence="1" type="ORF">MILVUS5_LOCUS35982</name>
</gene>
<comment type="caution">
    <text evidence="1">The sequence shown here is derived from an EMBL/GenBank/DDBJ whole genome shotgun (WGS) entry which is preliminary data.</text>
</comment>
<dbReference type="Proteomes" id="UP001177021">
    <property type="component" value="Unassembled WGS sequence"/>
</dbReference>